<gene>
    <name evidence="2" type="ORF">PRUB_a2932</name>
</gene>
<reference evidence="2 3" key="1">
    <citation type="journal article" date="2012" name="J. Bacteriol.">
        <title>Genome sequence of the cycloprodigiosin-producing bacterial strain Pseudoalteromonas rubra ATCC 29570(T).</title>
        <authorList>
            <person name="Xie B.B."/>
            <person name="Shu Y.L."/>
            <person name="Qin Q.L."/>
            <person name="Rong J.C."/>
            <person name="Zhang X.Y."/>
            <person name="Chen X.L."/>
            <person name="Zhou B.C."/>
            <person name="Zhang Y.Z."/>
        </authorList>
    </citation>
    <scope>NUCLEOTIDE SEQUENCE [LARGE SCALE GENOMIC DNA]</scope>
    <source>
        <strain evidence="2 3">DSM 6842</strain>
    </source>
</reference>
<evidence type="ECO:0000259" key="1">
    <source>
        <dbReference type="Pfam" id="PF00534"/>
    </source>
</evidence>
<dbReference type="InterPro" id="IPR001296">
    <property type="entry name" value="Glyco_trans_1"/>
</dbReference>
<evidence type="ECO:0000313" key="3">
    <source>
        <dbReference type="Proteomes" id="UP000016480"/>
    </source>
</evidence>
<name>A0A8T0CC88_9GAMM</name>
<accession>A0A8T0CC88</accession>
<dbReference type="GeneID" id="61356349"/>
<dbReference type="Proteomes" id="UP000016480">
    <property type="component" value="Unassembled WGS sequence"/>
</dbReference>
<dbReference type="Pfam" id="PF00534">
    <property type="entry name" value="Glycos_transf_1"/>
    <property type="match status" value="1"/>
</dbReference>
<dbReference type="RefSeq" id="WP_010383619.1">
    <property type="nucleotide sequence ID" value="NZ_AHCD03000026.1"/>
</dbReference>
<feature type="domain" description="Glycosyl transferase family 1" evidence="1">
    <location>
        <begin position="195"/>
        <end position="351"/>
    </location>
</feature>
<evidence type="ECO:0000313" key="2">
    <source>
        <dbReference type="EMBL" id="KAF7788306.1"/>
    </source>
</evidence>
<dbReference type="PANTHER" id="PTHR12526">
    <property type="entry name" value="GLYCOSYLTRANSFERASE"/>
    <property type="match status" value="1"/>
</dbReference>
<dbReference type="CDD" id="cd03801">
    <property type="entry name" value="GT4_PimA-like"/>
    <property type="match status" value="1"/>
</dbReference>
<sequence>MKHFIILIDRLYSLDGERITIGGIQTYLSALSKVIHDNFGVKAYIYQSAQRNFEIEAEHFIVRGVDTQGKINPKQTMNAIKERFSPADTLLIWGSDQYSLPQNTFKSINIQHGIGFDTEAMHTPIKKLMVNAGFTWLYKLMQRYKAIKIFENTSAAVCVDYNFLNWYRTFRSSKQISKDVYVIPNFTDIPDAPFAKSGDRIKIVFARRFVARRGVDIAIPLARYLVEKYENVEFHFAGDGPKKQAVEALAQSHERILMTRFESSKSLEFHSDYAIALVPSVGSEGTSLSLLEAMASNCAVVASNVGGMTNIVLNQFNGSLVPPTLEAFKAEVTSLIENREKLKEYQNNGFKTVKQAFSKSKWESEWVNVIRSVLK</sequence>
<proteinExistence type="predicted"/>
<dbReference type="SUPFAM" id="SSF53756">
    <property type="entry name" value="UDP-Glycosyltransferase/glycogen phosphorylase"/>
    <property type="match status" value="1"/>
</dbReference>
<dbReference type="Gene3D" id="3.40.50.2000">
    <property type="entry name" value="Glycogen Phosphorylase B"/>
    <property type="match status" value="2"/>
</dbReference>
<dbReference type="GO" id="GO:0016757">
    <property type="term" value="F:glycosyltransferase activity"/>
    <property type="evidence" value="ECO:0007669"/>
    <property type="project" value="InterPro"/>
</dbReference>
<organism evidence="2 3">
    <name type="scientific">Pseudoalteromonas rubra</name>
    <dbReference type="NCBI Taxonomy" id="43658"/>
    <lineage>
        <taxon>Bacteria</taxon>
        <taxon>Pseudomonadati</taxon>
        <taxon>Pseudomonadota</taxon>
        <taxon>Gammaproteobacteria</taxon>
        <taxon>Alteromonadales</taxon>
        <taxon>Pseudoalteromonadaceae</taxon>
        <taxon>Pseudoalteromonas</taxon>
    </lineage>
</organism>
<protein>
    <recommendedName>
        <fullName evidence="1">Glycosyl transferase family 1 domain-containing protein</fullName>
    </recommendedName>
</protein>
<dbReference type="AlphaFoldDB" id="A0A8T0CC88"/>
<dbReference type="GO" id="GO:1901135">
    <property type="term" value="P:carbohydrate derivative metabolic process"/>
    <property type="evidence" value="ECO:0007669"/>
    <property type="project" value="UniProtKB-ARBA"/>
</dbReference>
<comment type="caution">
    <text evidence="2">The sequence shown here is derived from an EMBL/GenBank/DDBJ whole genome shotgun (WGS) entry which is preliminary data.</text>
</comment>
<dbReference type="EMBL" id="AHCD03000026">
    <property type="protein sequence ID" value="KAF7788306.1"/>
    <property type="molecule type" value="Genomic_DNA"/>
</dbReference>